<dbReference type="STRING" id="1915309.AXG55_08165"/>
<dbReference type="SUPFAM" id="SSF54637">
    <property type="entry name" value="Thioesterase/thiol ester dehydrase-isomerase"/>
    <property type="match status" value="1"/>
</dbReference>
<evidence type="ECO:0008006" key="3">
    <source>
        <dbReference type="Google" id="ProtNLM"/>
    </source>
</evidence>
<evidence type="ECO:0000313" key="2">
    <source>
        <dbReference type="Proteomes" id="UP000184731"/>
    </source>
</evidence>
<protein>
    <recommendedName>
        <fullName evidence="3">Thioesterase</fullName>
    </recommendedName>
</protein>
<accession>A0A1L4D0Y8</accession>
<dbReference type="RefSeq" id="WP_148697624.1">
    <property type="nucleotide sequence ID" value="NZ_CP017834.1"/>
</dbReference>
<dbReference type="EMBL" id="CP017834">
    <property type="protein sequence ID" value="APJ03882.1"/>
    <property type="molecule type" value="Genomic_DNA"/>
</dbReference>
<dbReference type="InterPro" id="IPR029069">
    <property type="entry name" value="HotDog_dom_sf"/>
</dbReference>
<dbReference type="KEGG" id="saqi:AXG55_08165"/>
<reference evidence="1 2" key="1">
    <citation type="submission" date="2016-10" db="EMBL/GenBank/DDBJ databases">
        <title>Silvanigrella aquatica sp. nov., isolated from a freshwater lake located in the Black Forest, Germany, description of Silvanigrellaceae fam. nov., Silvanigrellales ord. nov., reclassification of the order Bdellovibrionales in the class Oligoflexia, reclassification of the families Bacteriovoracaceae and Halobacteriovoraceae in the new order Bacteriovoracales ord. nov., and reclassification of the family Pseudobacteriovoracaceae in the order Oligoflexiales.</title>
        <authorList>
            <person name="Hahn M.W."/>
            <person name="Schmidt J."/>
            <person name="Koll U."/>
            <person name="Rohde M."/>
            <person name="Verbag S."/>
            <person name="Pitt A."/>
            <person name="Nakai R."/>
            <person name="Naganuma T."/>
            <person name="Lang E."/>
        </authorList>
    </citation>
    <scope>NUCLEOTIDE SEQUENCE [LARGE SCALE GENOMIC DNA]</scope>
    <source>
        <strain evidence="1 2">MWH-Nonnen-W8red</strain>
    </source>
</reference>
<dbReference type="Proteomes" id="UP000184731">
    <property type="component" value="Chromosome"/>
</dbReference>
<dbReference type="Gene3D" id="3.10.129.10">
    <property type="entry name" value="Hotdog Thioesterase"/>
    <property type="match status" value="1"/>
</dbReference>
<name>A0A1L4D0Y8_9BACT</name>
<evidence type="ECO:0000313" key="1">
    <source>
        <dbReference type="EMBL" id="APJ03882.1"/>
    </source>
</evidence>
<dbReference type="AlphaFoldDB" id="A0A1L4D0Y8"/>
<sequence>MNPNEKYYQMRIGDLNYGNHVGHDRLVTLVHDARCSLFEKYGLNELSIGQEECSLIVNEIHFYYKSELHFLDNIKITSCFFDLNLCSVKINSVVYNTDKNIISAIGNVKLVGFHFKKNKILKLPEEFKNLVEKYFVSEPISL</sequence>
<dbReference type="OrthoDB" id="333038at2"/>
<keyword evidence="2" id="KW-1185">Reference proteome</keyword>
<organism evidence="1 2">
    <name type="scientific">Silvanigrella aquatica</name>
    <dbReference type="NCBI Taxonomy" id="1915309"/>
    <lineage>
        <taxon>Bacteria</taxon>
        <taxon>Pseudomonadati</taxon>
        <taxon>Bdellovibrionota</taxon>
        <taxon>Oligoflexia</taxon>
        <taxon>Silvanigrellales</taxon>
        <taxon>Silvanigrellaceae</taxon>
        <taxon>Silvanigrella</taxon>
    </lineage>
</organism>
<gene>
    <name evidence="1" type="ORF">AXG55_08165</name>
</gene>
<dbReference type="Pfam" id="PF13279">
    <property type="entry name" value="4HBT_2"/>
    <property type="match status" value="1"/>
</dbReference>
<proteinExistence type="predicted"/>
<dbReference type="CDD" id="cd00586">
    <property type="entry name" value="4HBT"/>
    <property type="match status" value="1"/>
</dbReference>